<accession>A0A0F9KAK3</accession>
<comment type="caution">
    <text evidence="1">The sequence shown here is derived from an EMBL/GenBank/DDBJ whole genome shotgun (WGS) entry which is preliminary data.</text>
</comment>
<dbReference type="AlphaFoldDB" id="A0A0F9KAK3"/>
<reference evidence="1" key="1">
    <citation type="journal article" date="2015" name="Nature">
        <title>Complex archaea that bridge the gap between prokaryotes and eukaryotes.</title>
        <authorList>
            <person name="Spang A."/>
            <person name="Saw J.H."/>
            <person name="Jorgensen S.L."/>
            <person name="Zaremba-Niedzwiedzka K."/>
            <person name="Martijn J."/>
            <person name="Lind A.E."/>
            <person name="van Eijk R."/>
            <person name="Schleper C."/>
            <person name="Guy L."/>
            <person name="Ettema T.J."/>
        </authorList>
    </citation>
    <scope>NUCLEOTIDE SEQUENCE</scope>
</reference>
<gene>
    <name evidence="1" type="ORF">LCGC14_1428020</name>
</gene>
<protein>
    <submittedName>
        <fullName evidence="1">Uncharacterized protein</fullName>
    </submittedName>
</protein>
<dbReference type="EMBL" id="LAZR01009590">
    <property type="protein sequence ID" value="KKM71696.1"/>
    <property type="molecule type" value="Genomic_DNA"/>
</dbReference>
<name>A0A0F9KAK3_9ZZZZ</name>
<sequence length="64" mass="7554">MKDTDRVVCLKHDRYWPCKLALGEEHCWALQTIHMTYGEREMTEGEKGLDSLRLNPIDYNQANE</sequence>
<evidence type="ECO:0000313" key="1">
    <source>
        <dbReference type="EMBL" id="KKM71696.1"/>
    </source>
</evidence>
<organism evidence="1">
    <name type="scientific">marine sediment metagenome</name>
    <dbReference type="NCBI Taxonomy" id="412755"/>
    <lineage>
        <taxon>unclassified sequences</taxon>
        <taxon>metagenomes</taxon>
        <taxon>ecological metagenomes</taxon>
    </lineage>
</organism>
<proteinExistence type="predicted"/>